<evidence type="ECO:0000256" key="5">
    <source>
        <dbReference type="ARBA" id="ARBA00022777"/>
    </source>
</evidence>
<keyword evidence="5 11" id="KW-0418">Kinase</keyword>
<dbReference type="Proteomes" id="UP000239685">
    <property type="component" value="Unassembled WGS sequence"/>
</dbReference>
<keyword evidence="9" id="KW-0812">Transmembrane</keyword>
<feature type="domain" description="Histidine kinase" evidence="10">
    <location>
        <begin position="260"/>
        <end position="471"/>
    </location>
</feature>
<evidence type="ECO:0000313" key="11">
    <source>
        <dbReference type="EMBL" id="PPB72990.1"/>
    </source>
</evidence>
<dbReference type="InterPro" id="IPR003661">
    <property type="entry name" value="HisK_dim/P_dom"/>
</dbReference>
<evidence type="ECO:0000256" key="1">
    <source>
        <dbReference type="ARBA" id="ARBA00000085"/>
    </source>
</evidence>
<dbReference type="PANTHER" id="PTHR43065:SF46">
    <property type="entry name" value="C4-DICARBOXYLATE TRANSPORT SENSOR PROTEIN DCTB"/>
    <property type="match status" value="1"/>
</dbReference>
<dbReference type="Pfam" id="PF02518">
    <property type="entry name" value="HATPase_c"/>
    <property type="match status" value="1"/>
</dbReference>
<name>A0A855ND82_CAMHY</name>
<evidence type="ECO:0000313" key="12">
    <source>
        <dbReference type="Proteomes" id="UP000239685"/>
    </source>
</evidence>
<dbReference type="EMBL" id="NIQP01000001">
    <property type="protein sequence ID" value="PPB72990.1"/>
    <property type="molecule type" value="Genomic_DNA"/>
</dbReference>
<dbReference type="PANTHER" id="PTHR43065">
    <property type="entry name" value="SENSOR HISTIDINE KINASE"/>
    <property type="match status" value="1"/>
</dbReference>
<evidence type="ECO:0000259" key="10">
    <source>
        <dbReference type="PROSITE" id="PS50109"/>
    </source>
</evidence>
<dbReference type="RefSeq" id="WP_034961161.1">
    <property type="nucleotide sequence ID" value="NZ_CBCRTP010000014.1"/>
</dbReference>
<accession>A0A855ND82</accession>
<keyword evidence="9" id="KW-1133">Transmembrane helix</keyword>
<dbReference type="AlphaFoldDB" id="A0A855ND82"/>
<evidence type="ECO:0000256" key="9">
    <source>
        <dbReference type="SAM" id="Phobius"/>
    </source>
</evidence>
<keyword evidence="6" id="KW-0067">ATP-binding</keyword>
<sequence>MRYNFKFLISLFVVLYIIMTVLVFNFYIGLALKDAKQGALYILDTTNSVRDYISNVQRPVINELKEKKLLNDDFFDPRLMSASYITKEIYNIQKNKRKVDYEYKLITSNVLNPMRRGNEFENKVLEGFKDKKYSEYSKIIFDSNNSLSYFVGLPVAGLQSSCFECHSTNSLPKQYTNLTNFDGKIGDTVAMISYTIPIKSIFTYHIKEFIISGLIIFIFFSLYIFFIYKMYINDKKLKQQTELLMINQNRLALMGEMIENISHQWKQPLAQISSILINVELYSQRDTLTKEKLNENIKETQKQVEYMSDTIDDFKNFFNPNTPKKEFTSQEAINQACKILGSSLRKYGVNLEIDIKNNFTHFGNINEIIQVIISIINNAKEAFLESQNRDKMIKITSFLQDDTRNISIENNAGNIDEKLLDTIFKPHFTTKKTGNGLGLYMSKMVMKKNKGQISVKNVNNSVIFTIIFFNS</sequence>
<evidence type="ECO:0000256" key="2">
    <source>
        <dbReference type="ARBA" id="ARBA00012438"/>
    </source>
</evidence>
<dbReference type="GO" id="GO:0005524">
    <property type="term" value="F:ATP binding"/>
    <property type="evidence" value="ECO:0007669"/>
    <property type="project" value="UniProtKB-KW"/>
</dbReference>
<proteinExistence type="predicted"/>
<dbReference type="InterPro" id="IPR003594">
    <property type="entry name" value="HATPase_dom"/>
</dbReference>
<evidence type="ECO:0000256" key="7">
    <source>
        <dbReference type="ARBA" id="ARBA00023012"/>
    </source>
</evidence>
<feature type="transmembrane region" description="Helical" evidence="9">
    <location>
        <begin position="7"/>
        <end position="28"/>
    </location>
</feature>
<dbReference type="GO" id="GO:0000155">
    <property type="term" value="F:phosphorelay sensor kinase activity"/>
    <property type="evidence" value="ECO:0007669"/>
    <property type="project" value="InterPro"/>
</dbReference>
<reference evidence="11 12" key="1">
    <citation type="submission" date="2017-06" db="EMBL/GenBank/DDBJ databases">
        <title>Updating the genomic taxonomy and epidemiology of Campylobacter hyointestinalis; discovery in New Zealand farmed ruminants.</title>
        <authorList>
            <person name="Wilkinson D.A."/>
            <person name="Fayaz A."/>
            <person name="Biggs P.J."/>
            <person name="Midwinter A.C."/>
        </authorList>
    </citation>
    <scope>NUCLEOTIDE SEQUENCE [LARGE SCALE GENOMIC DNA]</scope>
    <source>
        <strain evidence="11 12">S1614a</strain>
    </source>
</reference>
<dbReference type="SUPFAM" id="SSF55874">
    <property type="entry name" value="ATPase domain of HSP90 chaperone/DNA topoisomerase II/histidine kinase"/>
    <property type="match status" value="1"/>
</dbReference>
<dbReference type="Gene3D" id="1.10.287.130">
    <property type="match status" value="1"/>
</dbReference>
<dbReference type="Gene3D" id="3.30.565.10">
    <property type="entry name" value="Histidine kinase-like ATPase, C-terminal domain"/>
    <property type="match status" value="1"/>
</dbReference>
<evidence type="ECO:0000256" key="8">
    <source>
        <dbReference type="SAM" id="Coils"/>
    </source>
</evidence>
<comment type="caution">
    <text evidence="11">The sequence shown here is derived from an EMBL/GenBank/DDBJ whole genome shotgun (WGS) entry which is preliminary data.</text>
</comment>
<dbReference type="InterPro" id="IPR005467">
    <property type="entry name" value="His_kinase_dom"/>
</dbReference>
<dbReference type="InterPro" id="IPR021796">
    <property type="entry name" value="Tll0287-like_dom"/>
</dbReference>
<keyword evidence="7" id="KW-0902">Two-component regulatory system</keyword>
<keyword evidence="8" id="KW-0175">Coiled coil</keyword>
<gene>
    <name evidence="11" type="ORF">CDQ78_01055</name>
</gene>
<evidence type="ECO:0000256" key="6">
    <source>
        <dbReference type="ARBA" id="ARBA00022840"/>
    </source>
</evidence>
<evidence type="ECO:0000256" key="3">
    <source>
        <dbReference type="ARBA" id="ARBA00022679"/>
    </source>
</evidence>
<dbReference type="CDD" id="cd00082">
    <property type="entry name" value="HisKA"/>
    <property type="match status" value="1"/>
</dbReference>
<dbReference type="SUPFAM" id="SSF47384">
    <property type="entry name" value="Homodimeric domain of signal transducing histidine kinase"/>
    <property type="match status" value="1"/>
</dbReference>
<keyword evidence="4" id="KW-0547">Nucleotide-binding</keyword>
<evidence type="ECO:0000256" key="4">
    <source>
        <dbReference type="ARBA" id="ARBA00022741"/>
    </source>
</evidence>
<feature type="transmembrane region" description="Helical" evidence="9">
    <location>
        <begin position="209"/>
        <end position="228"/>
    </location>
</feature>
<dbReference type="EC" id="2.7.13.3" evidence="2"/>
<dbReference type="Pfam" id="PF11845">
    <property type="entry name" value="Tll0287-like"/>
    <property type="match status" value="1"/>
</dbReference>
<keyword evidence="9" id="KW-0472">Membrane</keyword>
<dbReference type="SMART" id="SM00387">
    <property type="entry name" value="HATPase_c"/>
    <property type="match status" value="1"/>
</dbReference>
<keyword evidence="3" id="KW-0808">Transferase</keyword>
<organism evidence="11 12">
    <name type="scientific">Campylobacter hyointestinalis subsp. hyointestinalis</name>
    <dbReference type="NCBI Taxonomy" id="91352"/>
    <lineage>
        <taxon>Bacteria</taxon>
        <taxon>Pseudomonadati</taxon>
        <taxon>Campylobacterota</taxon>
        <taxon>Epsilonproteobacteria</taxon>
        <taxon>Campylobacterales</taxon>
        <taxon>Campylobacteraceae</taxon>
        <taxon>Campylobacter</taxon>
    </lineage>
</organism>
<feature type="coiled-coil region" evidence="8">
    <location>
        <begin position="283"/>
        <end position="310"/>
    </location>
</feature>
<comment type="catalytic activity">
    <reaction evidence="1">
        <text>ATP + protein L-histidine = ADP + protein N-phospho-L-histidine.</text>
        <dbReference type="EC" id="2.7.13.3"/>
    </reaction>
</comment>
<dbReference type="InterPro" id="IPR036097">
    <property type="entry name" value="HisK_dim/P_sf"/>
</dbReference>
<dbReference type="InterPro" id="IPR036890">
    <property type="entry name" value="HATPase_C_sf"/>
</dbReference>
<protein>
    <recommendedName>
        <fullName evidence="2">histidine kinase</fullName>
        <ecNumber evidence="2">2.7.13.3</ecNumber>
    </recommendedName>
</protein>
<dbReference type="PROSITE" id="PS50109">
    <property type="entry name" value="HIS_KIN"/>
    <property type="match status" value="1"/>
</dbReference>